<keyword evidence="1" id="KW-1133">Transmembrane helix</keyword>
<name>A0A0F9NMF9_9ZZZZ</name>
<feature type="transmembrane region" description="Helical" evidence="1">
    <location>
        <begin position="116"/>
        <end position="135"/>
    </location>
</feature>
<comment type="caution">
    <text evidence="2">The sequence shown here is derived from an EMBL/GenBank/DDBJ whole genome shotgun (WGS) entry which is preliminary data.</text>
</comment>
<dbReference type="EMBL" id="LAZR01003371">
    <property type="protein sequence ID" value="KKN19054.1"/>
    <property type="molecule type" value="Genomic_DNA"/>
</dbReference>
<feature type="transmembrane region" description="Helical" evidence="1">
    <location>
        <begin position="155"/>
        <end position="181"/>
    </location>
</feature>
<sequence length="223" mass="26128">MKNKIITSFKTLFFVGLLLLFFSFFLDWYSYQIYDSTGLVVSWNYNLFDDWSTPLSNTSEYSFNLTMRPENGLIPITITILLISTIIVSAYHVVFESIDEKTSLGIKNLIFAYMNGFLLILNLCYLVVFPVMYLQPQNLHFPLVFIEDYTDGLTYMYAFGAGYVLQLISFVLIFPYSVFYFKTIRTFGQEKKIPDRIISKIIQDNQEPLDLDRYIAEEQLKHN</sequence>
<organism evidence="2">
    <name type="scientific">marine sediment metagenome</name>
    <dbReference type="NCBI Taxonomy" id="412755"/>
    <lineage>
        <taxon>unclassified sequences</taxon>
        <taxon>metagenomes</taxon>
        <taxon>ecological metagenomes</taxon>
    </lineage>
</organism>
<gene>
    <name evidence="2" type="ORF">LCGC14_0949640</name>
</gene>
<dbReference type="AlphaFoldDB" id="A0A0F9NMF9"/>
<evidence type="ECO:0000313" key="2">
    <source>
        <dbReference type="EMBL" id="KKN19054.1"/>
    </source>
</evidence>
<protein>
    <submittedName>
        <fullName evidence="2">Uncharacterized protein</fullName>
    </submittedName>
</protein>
<reference evidence="2" key="1">
    <citation type="journal article" date="2015" name="Nature">
        <title>Complex archaea that bridge the gap between prokaryotes and eukaryotes.</title>
        <authorList>
            <person name="Spang A."/>
            <person name="Saw J.H."/>
            <person name="Jorgensen S.L."/>
            <person name="Zaremba-Niedzwiedzka K."/>
            <person name="Martijn J."/>
            <person name="Lind A.E."/>
            <person name="van Eijk R."/>
            <person name="Schleper C."/>
            <person name="Guy L."/>
            <person name="Ettema T.J."/>
        </authorList>
    </citation>
    <scope>NUCLEOTIDE SEQUENCE</scope>
</reference>
<keyword evidence="1" id="KW-0812">Transmembrane</keyword>
<feature type="transmembrane region" description="Helical" evidence="1">
    <location>
        <begin position="73"/>
        <end position="95"/>
    </location>
</feature>
<accession>A0A0F9NMF9</accession>
<evidence type="ECO:0000256" key="1">
    <source>
        <dbReference type="SAM" id="Phobius"/>
    </source>
</evidence>
<feature type="transmembrane region" description="Helical" evidence="1">
    <location>
        <begin position="12"/>
        <end position="31"/>
    </location>
</feature>
<proteinExistence type="predicted"/>
<keyword evidence="1" id="KW-0472">Membrane</keyword>